<sequence length="75" mass="8245">MSTPTITAGPRSRKPQAILVTSSMMPVVTRPPARYASPFRSLFLSLSSPSDIVMNVAELAARPTHAEMMVHWDTF</sequence>
<gene>
    <name evidence="1" type="ORF">CVT25_009315</name>
</gene>
<dbReference type="InParanoid" id="A0A409WCF7"/>
<dbReference type="Proteomes" id="UP000283269">
    <property type="component" value="Unassembled WGS sequence"/>
</dbReference>
<reference evidence="1 2" key="1">
    <citation type="journal article" date="2018" name="Evol. Lett.">
        <title>Horizontal gene cluster transfer increased hallucinogenic mushroom diversity.</title>
        <authorList>
            <person name="Reynolds H.T."/>
            <person name="Vijayakumar V."/>
            <person name="Gluck-Thaler E."/>
            <person name="Korotkin H.B."/>
            <person name="Matheny P.B."/>
            <person name="Slot J.C."/>
        </authorList>
    </citation>
    <scope>NUCLEOTIDE SEQUENCE [LARGE SCALE GENOMIC DNA]</scope>
    <source>
        <strain evidence="1 2">2631</strain>
    </source>
</reference>
<dbReference type="AlphaFoldDB" id="A0A409WCF7"/>
<comment type="caution">
    <text evidence="1">The sequence shown here is derived from an EMBL/GenBank/DDBJ whole genome shotgun (WGS) entry which is preliminary data.</text>
</comment>
<feature type="non-terminal residue" evidence="1">
    <location>
        <position position="75"/>
    </location>
</feature>
<evidence type="ECO:0000313" key="1">
    <source>
        <dbReference type="EMBL" id="PPQ76140.1"/>
    </source>
</evidence>
<proteinExistence type="predicted"/>
<evidence type="ECO:0000313" key="2">
    <source>
        <dbReference type="Proteomes" id="UP000283269"/>
    </source>
</evidence>
<accession>A0A409WCF7</accession>
<dbReference type="EMBL" id="NHYD01003543">
    <property type="protein sequence ID" value="PPQ76140.1"/>
    <property type="molecule type" value="Genomic_DNA"/>
</dbReference>
<protein>
    <submittedName>
        <fullName evidence="1">Uncharacterized protein</fullName>
    </submittedName>
</protein>
<organism evidence="1 2">
    <name type="scientific">Psilocybe cyanescens</name>
    <dbReference type="NCBI Taxonomy" id="93625"/>
    <lineage>
        <taxon>Eukaryota</taxon>
        <taxon>Fungi</taxon>
        <taxon>Dikarya</taxon>
        <taxon>Basidiomycota</taxon>
        <taxon>Agaricomycotina</taxon>
        <taxon>Agaricomycetes</taxon>
        <taxon>Agaricomycetidae</taxon>
        <taxon>Agaricales</taxon>
        <taxon>Agaricineae</taxon>
        <taxon>Strophariaceae</taxon>
        <taxon>Psilocybe</taxon>
    </lineage>
</organism>
<keyword evidence="2" id="KW-1185">Reference proteome</keyword>
<name>A0A409WCF7_PSICY</name>